<dbReference type="EMBL" id="JARBHA010000004">
    <property type="protein sequence ID" value="KAJ9703565.1"/>
    <property type="molecule type" value="Genomic_DNA"/>
</dbReference>
<evidence type="ECO:0000256" key="9">
    <source>
        <dbReference type="SAM" id="SignalP"/>
    </source>
</evidence>
<dbReference type="PROSITE" id="PS00639">
    <property type="entry name" value="THIOL_PROTEASE_HIS"/>
    <property type="match status" value="1"/>
</dbReference>
<keyword evidence="2" id="KW-0645">Protease</keyword>
<protein>
    <recommendedName>
        <fullName evidence="14">Cysteine protease</fullName>
    </recommendedName>
</protein>
<dbReference type="Proteomes" id="UP001168098">
    <property type="component" value="Unassembled WGS sequence"/>
</dbReference>
<evidence type="ECO:0000256" key="6">
    <source>
        <dbReference type="ARBA" id="ARBA00023145"/>
    </source>
</evidence>
<dbReference type="PROSITE" id="PS00640">
    <property type="entry name" value="THIOL_PROTEASE_ASN"/>
    <property type="match status" value="1"/>
</dbReference>
<keyword evidence="5" id="KW-0788">Thiol protease</keyword>
<evidence type="ECO:0000256" key="1">
    <source>
        <dbReference type="ARBA" id="ARBA00008455"/>
    </source>
</evidence>
<feature type="domain" description="Peptidase C1A papain C-terminal" evidence="10">
    <location>
        <begin position="135"/>
        <end position="360"/>
    </location>
</feature>
<dbReference type="InterPro" id="IPR000668">
    <property type="entry name" value="Peptidase_C1A_C"/>
</dbReference>
<name>A0AA39AAN2_VITRO</name>
<dbReference type="PRINTS" id="PR00705">
    <property type="entry name" value="PAPAIN"/>
</dbReference>
<gene>
    <name evidence="12" type="ORF">PVL29_005060</name>
</gene>
<dbReference type="AlphaFoldDB" id="A0AA39AAN2"/>
<dbReference type="InterPro" id="IPR039417">
    <property type="entry name" value="Peptidase_C1A_papain-like"/>
</dbReference>
<dbReference type="SMART" id="SM00848">
    <property type="entry name" value="Inhibitor_I29"/>
    <property type="match status" value="1"/>
</dbReference>
<sequence length="367" mass="40123">MGTVSRSALLLLIPTLLFSAAVSDVSSDESDDLLIHQVVPEGDDLLSAGHQFGLFKAKFGKTYSTVEEHDYRFSVFEANLRRARRHQLLDPSAVHGVTRFSDLTPDEFRRNYLGLKPLRLPADAQKAPILPTNDLPTDFDWRDHGAVNPVKDQGSCGSCWSFSAIGALEGAHFLTTGNLISMSEQQLVDCDHECDPEEYGACDQGCNGGLMTSAFEYILKAGGVEREETYPYIGSDRGSCKFNKSQIVASVSNFSVVSLDEDQIAANLVKNGPLAVGINAVFMQTYMKGVSCPYICSRNLDHGVVLVGYGAAGYAPIRFKEKPYWIIKNSWGESWGEDGYYKICRGHNACGVDSMVSTVAAIQTTTQ</sequence>
<dbReference type="InterPro" id="IPR038765">
    <property type="entry name" value="Papain-like_cys_pep_sf"/>
</dbReference>
<keyword evidence="13" id="KW-1185">Reference proteome</keyword>
<evidence type="ECO:0000313" key="12">
    <source>
        <dbReference type="EMBL" id="KAJ9703565.1"/>
    </source>
</evidence>
<dbReference type="FunFam" id="3.90.70.10:FF:000057">
    <property type="entry name" value="Cysteine protease RD19A"/>
    <property type="match status" value="1"/>
</dbReference>
<dbReference type="PROSITE" id="PS00139">
    <property type="entry name" value="THIOL_PROTEASE_CYS"/>
    <property type="match status" value="1"/>
</dbReference>
<dbReference type="Gene3D" id="3.90.70.10">
    <property type="entry name" value="Cysteine proteinases"/>
    <property type="match status" value="1"/>
</dbReference>
<comment type="caution">
    <text evidence="12">The sequence shown here is derived from an EMBL/GenBank/DDBJ whole genome shotgun (WGS) entry which is preliminary data.</text>
</comment>
<dbReference type="InterPro" id="IPR013128">
    <property type="entry name" value="Peptidase_C1A"/>
</dbReference>
<keyword evidence="7" id="KW-1015">Disulfide bond</keyword>
<evidence type="ECO:0000259" key="11">
    <source>
        <dbReference type="SMART" id="SM00848"/>
    </source>
</evidence>
<accession>A0AA39AAN2</accession>
<dbReference type="GO" id="GO:0000323">
    <property type="term" value="C:lytic vacuole"/>
    <property type="evidence" value="ECO:0007669"/>
    <property type="project" value="UniProtKB-ARBA"/>
</dbReference>
<dbReference type="GO" id="GO:0008234">
    <property type="term" value="F:cysteine-type peptidase activity"/>
    <property type="evidence" value="ECO:0007669"/>
    <property type="project" value="UniProtKB-KW"/>
</dbReference>
<keyword evidence="4" id="KW-0378">Hydrolase</keyword>
<evidence type="ECO:0000256" key="2">
    <source>
        <dbReference type="ARBA" id="ARBA00022670"/>
    </source>
</evidence>
<evidence type="ECO:0000256" key="4">
    <source>
        <dbReference type="ARBA" id="ARBA00022801"/>
    </source>
</evidence>
<dbReference type="InterPro" id="IPR013201">
    <property type="entry name" value="Prot_inhib_I29"/>
</dbReference>
<keyword evidence="6" id="KW-0865">Zymogen</keyword>
<evidence type="ECO:0000256" key="8">
    <source>
        <dbReference type="ARBA" id="ARBA00023180"/>
    </source>
</evidence>
<comment type="similarity">
    <text evidence="1">Belongs to the peptidase C1 family.</text>
</comment>
<dbReference type="InterPro" id="IPR025660">
    <property type="entry name" value="Pept_his_AS"/>
</dbReference>
<feature type="chain" id="PRO_5041303221" description="Cysteine protease" evidence="9">
    <location>
        <begin position="28"/>
        <end position="367"/>
    </location>
</feature>
<organism evidence="12 13">
    <name type="scientific">Vitis rotundifolia</name>
    <name type="common">Muscadine grape</name>
    <dbReference type="NCBI Taxonomy" id="103349"/>
    <lineage>
        <taxon>Eukaryota</taxon>
        <taxon>Viridiplantae</taxon>
        <taxon>Streptophyta</taxon>
        <taxon>Embryophyta</taxon>
        <taxon>Tracheophyta</taxon>
        <taxon>Spermatophyta</taxon>
        <taxon>Magnoliopsida</taxon>
        <taxon>eudicotyledons</taxon>
        <taxon>Gunneridae</taxon>
        <taxon>Pentapetalae</taxon>
        <taxon>rosids</taxon>
        <taxon>Vitales</taxon>
        <taxon>Vitaceae</taxon>
        <taxon>Viteae</taxon>
        <taxon>Vitis</taxon>
    </lineage>
</organism>
<dbReference type="SMART" id="SM00645">
    <property type="entry name" value="Pept_C1"/>
    <property type="match status" value="1"/>
</dbReference>
<feature type="signal peptide" evidence="9">
    <location>
        <begin position="1"/>
        <end position="27"/>
    </location>
</feature>
<dbReference type="InterPro" id="IPR000169">
    <property type="entry name" value="Pept_cys_AS"/>
</dbReference>
<dbReference type="InterPro" id="IPR025661">
    <property type="entry name" value="Pept_asp_AS"/>
</dbReference>
<dbReference type="GO" id="GO:0006508">
    <property type="term" value="P:proteolysis"/>
    <property type="evidence" value="ECO:0007669"/>
    <property type="project" value="UniProtKB-KW"/>
</dbReference>
<keyword evidence="3 9" id="KW-0732">Signal</keyword>
<evidence type="ECO:0008006" key="14">
    <source>
        <dbReference type="Google" id="ProtNLM"/>
    </source>
</evidence>
<keyword evidence="8" id="KW-0325">Glycoprotein</keyword>
<reference evidence="12 13" key="1">
    <citation type="journal article" date="2023" name="BMC Biotechnol.">
        <title>Vitis rotundifolia cv Carlos genome sequencing.</title>
        <authorList>
            <person name="Huff M."/>
            <person name="Hulse-Kemp A."/>
            <person name="Scheffler B."/>
            <person name="Youngblood R."/>
            <person name="Simpson S."/>
            <person name="Babiker E."/>
            <person name="Staton M."/>
        </authorList>
    </citation>
    <scope>NUCLEOTIDE SEQUENCE [LARGE SCALE GENOMIC DNA]</scope>
    <source>
        <tissue evidence="12">Leaf</tissue>
    </source>
</reference>
<feature type="domain" description="Cathepsin propeptide inhibitor" evidence="11">
    <location>
        <begin position="52"/>
        <end position="108"/>
    </location>
</feature>
<evidence type="ECO:0000256" key="7">
    <source>
        <dbReference type="ARBA" id="ARBA00023157"/>
    </source>
</evidence>
<dbReference type="Pfam" id="PF08246">
    <property type="entry name" value="Inhibitor_I29"/>
    <property type="match status" value="1"/>
</dbReference>
<evidence type="ECO:0000259" key="10">
    <source>
        <dbReference type="SMART" id="SM00645"/>
    </source>
</evidence>
<dbReference type="Pfam" id="PF00112">
    <property type="entry name" value="Peptidase_C1"/>
    <property type="match status" value="1"/>
</dbReference>
<evidence type="ECO:0000256" key="3">
    <source>
        <dbReference type="ARBA" id="ARBA00022729"/>
    </source>
</evidence>
<dbReference type="SUPFAM" id="SSF54001">
    <property type="entry name" value="Cysteine proteinases"/>
    <property type="match status" value="1"/>
</dbReference>
<proteinExistence type="inferred from homology"/>
<evidence type="ECO:0000256" key="5">
    <source>
        <dbReference type="ARBA" id="ARBA00022807"/>
    </source>
</evidence>
<evidence type="ECO:0000313" key="13">
    <source>
        <dbReference type="Proteomes" id="UP001168098"/>
    </source>
</evidence>
<dbReference type="PANTHER" id="PTHR12411">
    <property type="entry name" value="CYSTEINE PROTEASE FAMILY C1-RELATED"/>
    <property type="match status" value="1"/>
</dbReference>
<dbReference type="CDD" id="cd02248">
    <property type="entry name" value="Peptidase_C1A"/>
    <property type="match status" value="1"/>
</dbReference>